<dbReference type="InterPro" id="IPR001867">
    <property type="entry name" value="OmpR/PhoB-type_DNA-bd"/>
</dbReference>
<evidence type="ECO:0000256" key="2">
    <source>
        <dbReference type="ARBA" id="ARBA00023012"/>
    </source>
</evidence>
<dbReference type="GO" id="GO:0000976">
    <property type="term" value="F:transcription cis-regulatory region binding"/>
    <property type="evidence" value="ECO:0007669"/>
    <property type="project" value="TreeGrafter"/>
</dbReference>
<comment type="caution">
    <text evidence="9">The sequence shown here is derived from an EMBL/GenBank/DDBJ whole genome shotgun (WGS) entry which is preliminary data.</text>
</comment>
<keyword evidence="1" id="KW-0597">Phosphoprotein</keyword>
<evidence type="ECO:0000256" key="4">
    <source>
        <dbReference type="ARBA" id="ARBA00023125"/>
    </source>
</evidence>
<dbReference type="GO" id="GO:0032993">
    <property type="term" value="C:protein-DNA complex"/>
    <property type="evidence" value="ECO:0007669"/>
    <property type="project" value="TreeGrafter"/>
</dbReference>
<evidence type="ECO:0000256" key="1">
    <source>
        <dbReference type="ARBA" id="ARBA00022553"/>
    </source>
</evidence>
<keyword evidence="3" id="KW-0805">Transcription regulation</keyword>
<dbReference type="InterPro" id="IPR016032">
    <property type="entry name" value="Sig_transdc_resp-reg_C-effctor"/>
</dbReference>
<evidence type="ECO:0000313" key="10">
    <source>
        <dbReference type="Proteomes" id="UP000216533"/>
    </source>
</evidence>
<dbReference type="SMART" id="SM00862">
    <property type="entry name" value="Trans_reg_C"/>
    <property type="match status" value="1"/>
</dbReference>
<dbReference type="Pfam" id="PF00486">
    <property type="entry name" value="Trans_reg_C"/>
    <property type="match status" value="1"/>
</dbReference>
<gene>
    <name evidence="9" type="ORF">CGZ92_12705</name>
</gene>
<evidence type="ECO:0000256" key="6">
    <source>
        <dbReference type="ARBA" id="ARBA00023163"/>
    </source>
</evidence>
<accession>A0A255E024</accession>
<proteinExistence type="predicted"/>
<dbReference type="PROSITE" id="PS51755">
    <property type="entry name" value="OMPR_PHOB"/>
    <property type="match status" value="1"/>
</dbReference>
<dbReference type="Pfam" id="PF21695">
    <property type="entry name" value="GlnR_1st"/>
    <property type="match status" value="1"/>
</dbReference>
<dbReference type="Proteomes" id="UP000216533">
    <property type="component" value="Unassembled WGS sequence"/>
</dbReference>
<dbReference type="InterPro" id="IPR039420">
    <property type="entry name" value="WalR-like"/>
</dbReference>
<feature type="DNA-binding region" description="OmpR/PhoB-type" evidence="7">
    <location>
        <begin position="117"/>
        <end position="214"/>
    </location>
</feature>
<reference evidence="9 10" key="1">
    <citation type="submission" date="2017-07" db="EMBL/GenBank/DDBJ databases">
        <title>Draft whole genome sequences of clinical Proprionibacteriaceae strains.</title>
        <authorList>
            <person name="Bernier A.-M."/>
            <person name="Bernard K."/>
            <person name="Domingo M.-C."/>
        </authorList>
    </citation>
    <scope>NUCLEOTIDE SEQUENCE [LARGE SCALE GENOMIC DNA]</scope>
    <source>
        <strain evidence="9 10">NML 160184</strain>
    </source>
</reference>
<organism evidence="9 10">
    <name type="scientific">Parenemella sanctibonifatiensis</name>
    <dbReference type="NCBI Taxonomy" id="2016505"/>
    <lineage>
        <taxon>Bacteria</taxon>
        <taxon>Bacillati</taxon>
        <taxon>Actinomycetota</taxon>
        <taxon>Actinomycetes</taxon>
        <taxon>Propionibacteriales</taxon>
        <taxon>Propionibacteriaceae</taxon>
        <taxon>Parenemella</taxon>
    </lineage>
</organism>
<keyword evidence="2" id="KW-0902">Two-component regulatory system</keyword>
<evidence type="ECO:0000259" key="8">
    <source>
        <dbReference type="PROSITE" id="PS51755"/>
    </source>
</evidence>
<dbReference type="GO" id="GO:0000156">
    <property type="term" value="F:phosphorelay response regulator activity"/>
    <property type="evidence" value="ECO:0007669"/>
    <property type="project" value="TreeGrafter"/>
</dbReference>
<dbReference type="AlphaFoldDB" id="A0A255E024"/>
<evidence type="ECO:0000313" key="9">
    <source>
        <dbReference type="EMBL" id="OYN84680.1"/>
    </source>
</evidence>
<dbReference type="GO" id="GO:0005829">
    <property type="term" value="C:cytosol"/>
    <property type="evidence" value="ECO:0007669"/>
    <property type="project" value="TreeGrafter"/>
</dbReference>
<evidence type="ECO:0000256" key="5">
    <source>
        <dbReference type="ARBA" id="ARBA00023159"/>
    </source>
</evidence>
<dbReference type="EMBL" id="NMVI01000027">
    <property type="protein sequence ID" value="OYN84680.1"/>
    <property type="molecule type" value="Genomic_DNA"/>
</dbReference>
<feature type="domain" description="OmpR/PhoB-type" evidence="8">
    <location>
        <begin position="117"/>
        <end position="214"/>
    </location>
</feature>
<dbReference type="PANTHER" id="PTHR48111">
    <property type="entry name" value="REGULATOR OF RPOS"/>
    <property type="match status" value="1"/>
</dbReference>
<dbReference type="Gene3D" id="3.40.50.2300">
    <property type="match status" value="1"/>
</dbReference>
<dbReference type="InterPro" id="IPR036388">
    <property type="entry name" value="WH-like_DNA-bd_sf"/>
</dbReference>
<evidence type="ECO:0000256" key="3">
    <source>
        <dbReference type="ARBA" id="ARBA00023015"/>
    </source>
</evidence>
<dbReference type="GO" id="GO:0006355">
    <property type="term" value="P:regulation of DNA-templated transcription"/>
    <property type="evidence" value="ECO:0007669"/>
    <property type="project" value="InterPro"/>
</dbReference>
<name>A0A255E024_9ACTN</name>
<dbReference type="CDD" id="cd00383">
    <property type="entry name" value="trans_reg_C"/>
    <property type="match status" value="1"/>
</dbReference>
<keyword evidence="6" id="KW-0804">Transcription</keyword>
<evidence type="ECO:0000256" key="7">
    <source>
        <dbReference type="PROSITE-ProRule" id="PRU01091"/>
    </source>
</evidence>
<dbReference type="InterPro" id="IPR049170">
    <property type="entry name" value="GlnR_N"/>
</dbReference>
<dbReference type="SUPFAM" id="SSF46894">
    <property type="entry name" value="C-terminal effector domain of the bipartite response regulators"/>
    <property type="match status" value="1"/>
</dbReference>
<dbReference type="RefSeq" id="WP_094451742.1">
    <property type="nucleotide sequence ID" value="NZ_NMVI01000027.1"/>
</dbReference>
<protein>
    <submittedName>
        <fullName evidence="9">Transcriptional regulator</fullName>
    </submittedName>
</protein>
<dbReference type="PANTHER" id="PTHR48111:SF16">
    <property type="entry name" value="TRANSCRIPTIONAL REGULATORY PROTEIN GLNR"/>
    <property type="match status" value="1"/>
</dbReference>
<dbReference type="Gene3D" id="1.10.10.10">
    <property type="entry name" value="Winged helix-like DNA-binding domain superfamily/Winged helix DNA-binding domain"/>
    <property type="match status" value="1"/>
</dbReference>
<dbReference type="FunFam" id="1.10.10.10:FF:000216">
    <property type="entry name" value="DNA-binding response regulator"/>
    <property type="match status" value="1"/>
</dbReference>
<keyword evidence="4 7" id="KW-0238">DNA-binding</keyword>
<sequence length="227" mass="24691">MSLIVVFTSTSQSATEIVPALELLGHTIRTLPPDASRWEQWGDAEAYLLDARTDLAAARAFARNFATLFAGRPLIAVLGEGGMAVVNADWGMTDILLPDVGPAELAARLRLARGSELSTIVAGGIVIDEYANSVSLDGRPLDLTYTEFELLKYLVGHAGRVFSRQQLVADVWGYDYFGGTRTVDVHVRRLRAKLGPDREGLIQTVRNVGYRFSARTPESQHGSADST</sequence>
<keyword evidence="5" id="KW-0010">Activator</keyword>